<dbReference type="Gene3D" id="2.30.110.10">
    <property type="entry name" value="Electron Transport, Fmn-binding Protein, Chain A"/>
    <property type="match status" value="1"/>
</dbReference>
<keyword evidence="2" id="KW-1185">Reference proteome</keyword>
<dbReference type="AlphaFoldDB" id="A0A939IMN6"/>
<name>A0A939IMN6_9ALTE</name>
<protein>
    <submittedName>
        <fullName evidence="1">Uncharacterized protein</fullName>
    </submittedName>
</protein>
<evidence type="ECO:0000313" key="1">
    <source>
        <dbReference type="EMBL" id="MBN7825493.1"/>
    </source>
</evidence>
<gene>
    <name evidence="1" type="ORF">J0A66_09695</name>
</gene>
<sequence length="169" mass="18406">MPPQPSVQTLDPAMVAFITSHLSIHMAAANDQLQVTLVRGIGCRVSDNRDRITVLAPRSQSEPLVRAIGRNNSVAAVFNQPETHRTVQFKGTDARIEPATEQDKASLPAYLQGFSERLKIYGVKEIYIHTLCACEPDDMLAVSFAPMSIYQQSPGAEAGRRLPPGAPLP</sequence>
<dbReference type="EMBL" id="JAFKCV010000004">
    <property type="protein sequence ID" value="MBN7825493.1"/>
    <property type="molecule type" value="Genomic_DNA"/>
</dbReference>
<dbReference type="RefSeq" id="WP_206573598.1">
    <property type="nucleotide sequence ID" value="NZ_JAFKCV010000004.1"/>
</dbReference>
<evidence type="ECO:0000313" key="2">
    <source>
        <dbReference type="Proteomes" id="UP000664654"/>
    </source>
</evidence>
<comment type="caution">
    <text evidence="1">The sequence shown here is derived from an EMBL/GenBank/DDBJ whole genome shotgun (WGS) entry which is preliminary data.</text>
</comment>
<reference evidence="1" key="1">
    <citation type="submission" date="2021-03" db="EMBL/GenBank/DDBJ databases">
        <title>novel species isolated from a fishpond in China.</title>
        <authorList>
            <person name="Lu H."/>
            <person name="Cai Z."/>
        </authorList>
    </citation>
    <scope>NUCLEOTIDE SEQUENCE</scope>
    <source>
        <strain evidence="1">JCM 30855</strain>
    </source>
</reference>
<accession>A0A939IMN6</accession>
<proteinExistence type="predicted"/>
<dbReference type="InterPro" id="IPR012349">
    <property type="entry name" value="Split_barrel_FMN-bd"/>
</dbReference>
<dbReference type="Proteomes" id="UP000664654">
    <property type="component" value="Unassembled WGS sequence"/>
</dbReference>
<organism evidence="1 2">
    <name type="scientific">Bowmanella dokdonensis</name>
    <dbReference type="NCBI Taxonomy" id="751969"/>
    <lineage>
        <taxon>Bacteria</taxon>
        <taxon>Pseudomonadati</taxon>
        <taxon>Pseudomonadota</taxon>
        <taxon>Gammaproteobacteria</taxon>
        <taxon>Alteromonadales</taxon>
        <taxon>Alteromonadaceae</taxon>
        <taxon>Bowmanella</taxon>
    </lineage>
</organism>
<dbReference type="SUPFAM" id="SSF50475">
    <property type="entry name" value="FMN-binding split barrel"/>
    <property type="match status" value="1"/>
</dbReference>